<dbReference type="GO" id="GO:0005524">
    <property type="term" value="F:ATP binding"/>
    <property type="evidence" value="ECO:0007669"/>
    <property type="project" value="UniProtKB-UniRule"/>
</dbReference>
<dbReference type="SUPFAM" id="SSF69322">
    <property type="entry name" value="Tricorn protease domain 2"/>
    <property type="match status" value="1"/>
</dbReference>
<dbReference type="CDD" id="cd14014">
    <property type="entry name" value="STKc_PknB_like"/>
    <property type="match status" value="1"/>
</dbReference>
<dbReference type="SUPFAM" id="SSF56112">
    <property type="entry name" value="Protein kinase-like (PK-like)"/>
    <property type="match status" value="1"/>
</dbReference>
<evidence type="ECO:0000256" key="4">
    <source>
        <dbReference type="ARBA" id="ARBA00022840"/>
    </source>
</evidence>
<dbReference type="EMBL" id="DQ084247">
    <property type="protein sequence ID" value="AAY96688.1"/>
    <property type="molecule type" value="Genomic_DNA"/>
</dbReference>
<evidence type="ECO:0000256" key="2">
    <source>
        <dbReference type="ARBA" id="ARBA00022741"/>
    </source>
</evidence>
<evidence type="ECO:0000256" key="1">
    <source>
        <dbReference type="ARBA" id="ARBA00022679"/>
    </source>
</evidence>
<dbReference type="SUPFAM" id="SSF82171">
    <property type="entry name" value="DPP6 N-terminal domain-like"/>
    <property type="match status" value="1"/>
</dbReference>
<evidence type="ECO:0000256" key="3">
    <source>
        <dbReference type="ARBA" id="ARBA00022777"/>
    </source>
</evidence>
<evidence type="ECO:0000313" key="7">
    <source>
        <dbReference type="EMBL" id="AAY96688.1"/>
    </source>
</evidence>
<reference evidence="7" key="1">
    <citation type="journal article" date="2005" name="Appl. Environ. Microbiol.">
        <title>Highly divergent genes for methanopterin-linked C1 transfer reactions in Lake Washington, assessed via metagenomic analysis and mRNA detection.</title>
        <authorList>
            <person name="Kalyuzhnaya M.G."/>
            <person name="Bowerman S."/>
            <person name="Nercessian O."/>
            <person name="Lidstrom M.E."/>
            <person name="Chistoserdova L."/>
        </authorList>
    </citation>
    <scope>NUCLEOTIDE SEQUENCE</scope>
</reference>
<dbReference type="InterPro" id="IPR011659">
    <property type="entry name" value="WD40"/>
</dbReference>
<keyword evidence="2 5" id="KW-0547">Nucleotide-binding</keyword>
<dbReference type="PANTHER" id="PTHR43289">
    <property type="entry name" value="MITOGEN-ACTIVATED PROTEIN KINASE KINASE KINASE 20-RELATED"/>
    <property type="match status" value="1"/>
</dbReference>
<protein>
    <submittedName>
        <fullName evidence="7">Protein kinase/protein beta WD-40 repeat</fullName>
    </submittedName>
</protein>
<proteinExistence type="predicted"/>
<keyword evidence="3 7" id="KW-0418">Kinase</keyword>
<dbReference type="Pfam" id="PF07676">
    <property type="entry name" value="PD40"/>
    <property type="match status" value="2"/>
</dbReference>
<dbReference type="PANTHER" id="PTHR43289:SF30">
    <property type="entry name" value="NON-SPECIFIC SERINE_THREONINE PROTEIN KINASE"/>
    <property type="match status" value="1"/>
</dbReference>
<dbReference type="AlphaFoldDB" id="Q4JIS3"/>
<dbReference type="PROSITE" id="PS00107">
    <property type="entry name" value="PROTEIN_KINASE_ATP"/>
    <property type="match status" value="1"/>
</dbReference>
<dbReference type="GO" id="GO:0004674">
    <property type="term" value="F:protein serine/threonine kinase activity"/>
    <property type="evidence" value="ECO:0007669"/>
    <property type="project" value="TreeGrafter"/>
</dbReference>
<dbReference type="InterPro" id="IPR000719">
    <property type="entry name" value="Prot_kinase_dom"/>
</dbReference>
<keyword evidence="1" id="KW-0808">Transferase</keyword>
<feature type="domain" description="Protein kinase" evidence="6">
    <location>
        <begin position="12"/>
        <end position="283"/>
    </location>
</feature>
<evidence type="ECO:0000259" key="6">
    <source>
        <dbReference type="PROSITE" id="PS50011"/>
    </source>
</evidence>
<accession>Q4JIS3</accession>
<name>Q4JIS3_9BACT</name>
<dbReference type="PROSITE" id="PS50011">
    <property type="entry name" value="PROTEIN_KINASE_DOM"/>
    <property type="match status" value="1"/>
</dbReference>
<dbReference type="InterPro" id="IPR011042">
    <property type="entry name" value="6-blade_b-propeller_TolB-like"/>
</dbReference>
<reference evidence="7" key="2">
    <citation type="journal article" date="2005" name="J. Bacteriol.">
        <title>MtdC, a novel class of methylene tetrahydromethanopterin dehydrogenases.</title>
        <authorList>
            <person name="Vorholt J.A."/>
            <person name="Kalyuzhnaya M.G."/>
            <person name="Hagemeier C.H."/>
            <person name="Lidstrom M.E."/>
            <person name="Chistoserdova L."/>
        </authorList>
    </citation>
    <scope>NUCLEOTIDE SEQUENCE</scope>
</reference>
<feature type="binding site" evidence="5">
    <location>
        <position position="41"/>
    </location>
    <ligand>
        <name>ATP</name>
        <dbReference type="ChEBI" id="CHEBI:30616"/>
    </ligand>
</feature>
<evidence type="ECO:0000256" key="5">
    <source>
        <dbReference type="PROSITE-ProRule" id="PRU10141"/>
    </source>
</evidence>
<organism evidence="7">
    <name type="scientific">uncultured bacterium BAC10-4</name>
    <dbReference type="NCBI Taxonomy" id="333425"/>
    <lineage>
        <taxon>Bacteria</taxon>
        <taxon>environmental samples</taxon>
    </lineage>
</organism>
<sequence>MTLRGGAHLGPYEILNPLGAGGMGEVYRAHDTRLGRDVAIKLLPAEVAGDAERLARFRREAHLLASLNHPHIAAVYGLEELDGKLLLVLELVEGEDLAERLKRGAIPVDEALDIAKQIAEALEEAHEKGIVHRDLKPANIKLTPEGKAKVLDFGLAKAYAGDQAANASDESHSRTMTRAGSELGVILGTAAYMSPEQARGKPLDKRADIWAFGVVLFEMLTGKRLFHGETTSDTLAAVLKTDPDWRLLPADTPPRTREMLRRCLTRDPRERLRDIGDARIEVASTAADGPEAPAGRARRRLVGAAIVGFLFGAATIAATLRWVSRPTAGPVNPVTRLSIPLPPAVPLQLDWWPGMGLVISPDASRIVYVGPIGGDTLHERRLNERTFTSIPGTEAAQQPFFSPDGEWLAFFTANGFLKKVPVRGGRPQTLVSNLPGAGWSHGSWSDRGEIVFDTFNAGLRIIGPDGGTPRALTNPPKERHWTPEVLPGSRAVLFTASTGESLRIDAIAFDGSAQRTLLANASRARYLASGHLLFMRDGGLMIAPFDASAVEVTGPVASVPVDVVVDLVNASAPIPQLAVARNGTLVYALPADDDKPQESTLTWVDRAGKELETFTLPFDLPFFQLSPDGESLVVAGRAGSVVRTGIFDLKRKTLTGLFEFKDDFPSMPIWRPDGREIVFSRRTAVEAELWSQPVDGHAQPQRLWKTPASYIGPGGFSPDGRTLILMATDLRTAEGHLRLLDLTAHNAPVERPWFPTPATEWTPNLSPDGRWLAYTSMESGRSEVYVRRFPDGGAKSKVSVAGGGFPQWSPDGRELFFPAQPTTATTKMMAVDVRTTPSLVLGTPRVLFTRRFVPGDLGQTWTISRDGNRFLLLHGDISVARSGELMVVQNWFEELKRLAPSAR</sequence>
<keyword evidence="4 5" id="KW-0067">ATP-binding</keyword>
<dbReference type="InterPro" id="IPR017441">
    <property type="entry name" value="Protein_kinase_ATP_BS"/>
</dbReference>
<dbReference type="InterPro" id="IPR011009">
    <property type="entry name" value="Kinase-like_dom_sf"/>
</dbReference>
<dbReference type="SMART" id="SM00220">
    <property type="entry name" value="S_TKc"/>
    <property type="match status" value="1"/>
</dbReference>
<dbReference type="Pfam" id="PF00069">
    <property type="entry name" value="Pkinase"/>
    <property type="match status" value="1"/>
</dbReference>
<dbReference type="Gene3D" id="1.10.510.10">
    <property type="entry name" value="Transferase(Phosphotransferase) domain 1"/>
    <property type="match status" value="1"/>
</dbReference>
<dbReference type="Gene3D" id="3.30.200.20">
    <property type="entry name" value="Phosphorylase Kinase, domain 1"/>
    <property type="match status" value="1"/>
</dbReference>
<dbReference type="Gene3D" id="2.120.10.30">
    <property type="entry name" value="TolB, C-terminal domain"/>
    <property type="match status" value="3"/>
</dbReference>